<evidence type="ECO:0000256" key="2">
    <source>
        <dbReference type="ARBA" id="ARBA00012381"/>
    </source>
</evidence>
<name>A0A2P8F0C6_9GAMM</name>
<dbReference type="OrthoDB" id="9791656at2"/>
<dbReference type="NCBIfam" id="NF001299">
    <property type="entry name" value="PRK00241.1"/>
    <property type="match status" value="1"/>
</dbReference>
<evidence type="ECO:0000256" key="1">
    <source>
        <dbReference type="ARBA" id="ARBA00001946"/>
    </source>
</evidence>
<dbReference type="InterPro" id="IPR015797">
    <property type="entry name" value="NUDIX_hydrolase-like_dom_sf"/>
</dbReference>
<dbReference type="InterPro" id="IPR049734">
    <property type="entry name" value="NudC-like_C"/>
</dbReference>
<keyword evidence="9" id="KW-1185">Reference proteome</keyword>
<comment type="caution">
    <text evidence="8">The sequence shown here is derived from an EMBL/GenBank/DDBJ whole genome shotgun (WGS) entry which is preliminary data.</text>
</comment>
<accession>A0A2P8F0C6</accession>
<dbReference type="EMBL" id="PYGI01000005">
    <property type="protein sequence ID" value="PSL15172.1"/>
    <property type="molecule type" value="Genomic_DNA"/>
</dbReference>
<dbReference type="InterPro" id="IPR020084">
    <property type="entry name" value="NUDIX_hydrolase_CS"/>
</dbReference>
<dbReference type="InterPro" id="IPR000086">
    <property type="entry name" value="NUDIX_hydrolase_dom"/>
</dbReference>
<evidence type="ECO:0000256" key="5">
    <source>
        <dbReference type="ARBA" id="ARBA00022842"/>
    </source>
</evidence>
<dbReference type="PANTHER" id="PTHR11383:SF3">
    <property type="entry name" value="NAD(P)H PYROPHOSPHATASE NUDT13, MITOCHONDRIAL"/>
    <property type="match status" value="1"/>
</dbReference>
<dbReference type="PROSITE" id="PS51462">
    <property type="entry name" value="NUDIX"/>
    <property type="match status" value="1"/>
</dbReference>
<evidence type="ECO:0000259" key="7">
    <source>
        <dbReference type="PROSITE" id="PS51462"/>
    </source>
</evidence>
<feature type="domain" description="Nudix hydrolase" evidence="7">
    <location>
        <begin position="127"/>
        <end position="250"/>
    </location>
</feature>
<evidence type="ECO:0000313" key="8">
    <source>
        <dbReference type="EMBL" id="PSL15172.1"/>
    </source>
</evidence>
<dbReference type="SUPFAM" id="SSF55811">
    <property type="entry name" value="Nudix"/>
    <property type="match status" value="1"/>
</dbReference>
<dbReference type="Gene3D" id="3.90.79.10">
    <property type="entry name" value="Nucleoside Triphosphate Pyrophosphohydrolase"/>
    <property type="match status" value="1"/>
</dbReference>
<dbReference type="Pfam" id="PF00293">
    <property type="entry name" value="NUDIX"/>
    <property type="match status" value="1"/>
</dbReference>
<gene>
    <name evidence="8" type="ORF">CLV44_10566</name>
</gene>
<protein>
    <recommendedName>
        <fullName evidence="2">NAD(+) diphosphatase</fullName>
        <ecNumber evidence="2">3.6.1.22</ecNumber>
    </recommendedName>
</protein>
<keyword evidence="4" id="KW-0378">Hydrolase</keyword>
<dbReference type="PROSITE" id="PS00893">
    <property type="entry name" value="NUDIX_BOX"/>
    <property type="match status" value="1"/>
</dbReference>
<organism evidence="8 9">
    <name type="scientific">Marinobacterium halophilum</name>
    <dbReference type="NCBI Taxonomy" id="267374"/>
    <lineage>
        <taxon>Bacteria</taxon>
        <taxon>Pseudomonadati</taxon>
        <taxon>Pseudomonadota</taxon>
        <taxon>Gammaproteobacteria</taxon>
        <taxon>Oceanospirillales</taxon>
        <taxon>Oceanospirillaceae</taxon>
        <taxon>Marinobacterium</taxon>
    </lineage>
</organism>
<evidence type="ECO:0000256" key="6">
    <source>
        <dbReference type="ARBA" id="ARBA00023027"/>
    </source>
</evidence>
<dbReference type="AlphaFoldDB" id="A0A2P8F0C6"/>
<comment type="cofactor">
    <cofactor evidence="1">
        <name>Mg(2+)</name>
        <dbReference type="ChEBI" id="CHEBI:18420"/>
    </cofactor>
</comment>
<evidence type="ECO:0000313" key="9">
    <source>
        <dbReference type="Proteomes" id="UP000242133"/>
    </source>
</evidence>
<dbReference type="CDD" id="cd03429">
    <property type="entry name" value="NUDIX_NADH_pyrophosphatase_Nudt13"/>
    <property type="match status" value="1"/>
</dbReference>
<dbReference type="EC" id="3.6.1.22" evidence="2"/>
<sequence length="260" mass="28857">MAVEPVKAERYYLSYQGQLLRHEAELTAPLSQARRWADITECQLQVGCGHGLLILRQLPAGVSEDVRLRGALSQAADESEYARLARAAQLATWFDQHRFCGRCGTAMVAHASDLARMCPDCELVQYPRISPCVIVLVRRGDRCLLARSGRFPPGRYSTLAGFIEAGESAEAAVQREIREEVGIEVQNLKFFATQSWPFPHQLMLGFFADYAGGVLTPDGEEILEADWFSVDNLPDLPPPFSISRQLIDHFFASISVSAAK</sequence>
<dbReference type="RefSeq" id="WP_106591050.1">
    <property type="nucleotide sequence ID" value="NZ_PYGI01000005.1"/>
</dbReference>
<dbReference type="Gene3D" id="3.90.79.20">
    <property type="match status" value="1"/>
</dbReference>
<keyword evidence="3" id="KW-0479">Metal-binding</keyword>
<dbReference type="GO" id="GO:0046872">
    <property type="term" value="F:metal ion binding"/>
    <property type="evidence" value="ECO:0007669"/>
    <property type="project" value="UniProtKB-KW"/>
</dbReference>
<evidence type="ECO:0000256" key="3">
    <source>
        <dbReference type="ARBA" id="ARBA00022723"/>
    </source>
</evidence>
<reference evidence="8 9" key="1">
    <citation type="submission" date="2018-03" db="EMBL/GenBank/DDBJ databases">
        <title>Genomic Encyclopedia of Archaeal and Bacterial Type Strains, Phase II (KMG-II): from individual species to whole genera.</title>
        <authorList>
            <person name="Goeker M."/>
        </authorList>
    </citation>
    <scope>NUCLEOTIDE SEQUENCE [LARGE SCALE GENOMIC DNA]</scope>
    <source>
        <strain evidence="8 9">DSM 17586</strain>
    </source>
</reference>
<dbReference type="InterPro" id="IPR015376">
    <property type="entry name" value="Znr_NADH_PPase"/>
</dbReference>
<dbReference type="PANTHER" id="PTHR11383">
    <property type="entry name" value="NUCLEOSIDE DIPHOSPHATE-LINKED MOIETY X MOTIF 13"/>
    <property type="match status" value="1"/>
</dbReference>
<dbReference type="GO" id="GO:0016787">
    <property type="term" value="F:hydrolase activity"/>
    <property type="evidence" value="ECO:0007669"/>
    <property type="project" value="UniProtKB-KW"/>
</dbReference>
<keyword evidence="6" id="KW-0520">NAD</keyword>
<keyword evidence="5" id="KW-0460">Magnesium</keyword>
<evidence type="ECO:0000256" key="4">
    <source>
        <dbReference type="ARBA" id="ARBA00022801"/>
    </source>
</evidence>
<dbReference type="Proteomes" id="UP000242133">
    <property type="component" value="Unassembled WGS sequence"/>
</dbReference>
<proteinExistence type="predicted"/>
<dbReference type="Pfam" id="PF09297">
    <property type="entry name" value="Zn_ribbon_NUD"/>
    <property type="match status" value="1"/>
</dbReference>